<dbReference type="HOGENOM" id="CLU_2897764_0_0_9"/>
<organism evidence="1 2">
    <name type="scientific">Geobacillus genomosp. 3</name>
    <dbReference type="NCBI Taxonomy" id="1921421"/>
    <lineage>
        <taxon>Bacteria</taxon>
        <taxon>Bacillati</taxon>
        <taxon>Bacillota</taxon>
        <taxon>Bacilli</taxon>
        <taxon>Bacillales</taxon>
        <taxon>Anoxybacillaceae</taxon>
        <taxon>Geobacillus</taxon>
    </lineage>
</organism>
<accession>V5LVR8</accession>
<protein>
    <submittedName>
        <fullName evidence="1">Uncharacterized protein</fullName>
    </submittedName>
</protein>
<name>V5LVR8_GEOG3</name>
<dbReference type="Proteomes" id="UP000015500">
    <property type="component" value="Chromosome"/>
</dbReference>
<proteinExistence type="predicted"/>
<dbReference type="AlphaFoldDB" id="V5LVR8"/>
<keyword evidence="2" id="KW-1185">Reference proteome</keyword>
<dbReference type="KEGG" id="gjf:M493_10677"/>
<evidence type="ECO:0000313" key="2">
    <source>
        <dbReference type="Proteomes" id="UP000015500"/>
    </source>
</evidence>
<sequence>MIYPKKRVDGSLGDLAEKGNRNVNREIKKQPLADAMRLLFLPCILADAFLAWPDDFGLDERS</sequence>
<reference evidence="1 2" key="1">
    <citation type="journal article" date="2014" name="Genome Announc.">
        <title>Complete Genome Sequence of the Thermophilic Polychlorinated Biphenyl Degrader Geobacillus sp. Strain JF8 (NBRC 109937).</title>
        <authorList>
            <person name="Shintani M."/>
            <person name="Ohtsubo Y."/>
            <person name="Fukuda K."/>
            <person name="Hosoyama A."/>
            <person name="Ohji S."/>
            <person name="Yamazoe A."/>
            <person name="Fujita N."/>
            <person name="Nagata Y."/>
            <person name="Tsuda M."/>
            <person name="Hatta T."/>
            <person name="Kimbara K."/>
        </authorList>
    </citation>
    <scope>NUCLEOTIDE SEQUENCE [LARGE SCALE GENOMIC DNA]</scope>
    <source>
        <strain evidence="1 2">JF8</strain>
    </source>
</reference>
<evidence type="ECO:0000313" key="1">
    <source>
        <dbReference type="EMBL" id="AHA58146.1"/>
    </source>
</evidence>
<dbReference type="EMBL" id="CP006254">
    <property type="protein sequence ID" value="AHA58146.1"/>
    <property type="molecule type" value="Genomic_DNA"/>
</dbReference>
<gene>
    <name evidence="1" type="ORF">M493_10677</name>
</gene>